<dbReference type="GeneID" id="30035169"/>
<dbReference type="Pfam" id="PF01265">
    <property type="entry name" value="Cyto_heme_lyase"/>
    <property type="match status" value="1"/>
</dbReference>
<organism evidence="12 13">
    <name type="scientific">Sugiyamaella lignohabitans</name>
    <dbReference type="NCBI Taxonomy" id="796027"/>
    <lineage>
        <taxon>Eukaryota</taxon>
        <taxon>Fungi</taxon>
        <taxon>Dikarya</taxon>
        <taxon>Ascomycota</taxon>
        <taxon>Saccharomycotina</taxon>
        <taxon>Dipodascomycetes</taxon>
        <taxon>Dipodascales</taxon>
        <taxon>Trichomonascaceae</taxon>
        <taxon>Sugiyamaella</taxon>
    </lineage>
</organism>
<dbReference type="EMBL" id="CP014503">
    <property type="protein sequence ID" value="ANB15548.1"/>
    <property type="molecule type" value="Genomic_DNA"/>
</dbReference>
<keyword evidence="6 10" id="KW-0408">Iron</keyword>
<dbReference type="PANTHER" id="PTHR12743:SF3">
    <property type="entry name" value="HOLOCYTOCHROME-C SYNTHASE"/>
    <property type="match status" value="1"/>
</dbReference>
<evidence type="ECO:0000256" key="9">
    <source>
        <dbReference type="ARBA" id="ARBA00023239"/>
    </source>
</evidence>
<keyword evidence="4 10" id="KW-0479">Metal-binding</keyword>
<evidence type="ECO:0000256" key="7">
    <source>
        <dbReference type="ARBA" id="ARBA00023128"/>
    </source>
</evidence>
<dbReference type="OrthoDB" id="1158011at2759"/>
<accession>A0A167FPT2</accession>
<keyword evidence="5 10" id="KW-0999">Mitochondrion inner membrane</keyword>
<evidence type="ECO:0000313" key="12">
    <source>
        <dbReference type="EMBL" id="ANB15548.1"/>
    </source>
</evidence>
<feature type="region of interest" description="Disordered" evidence="11">
    <location>
        <begin position="114"/>
        <end position="138"/>
    </location>
</feature>
<protein>
    <recommendedName>
        <fullName evidence="10">Holocytochrome c-type synthase</fullName>
        <ecNumber evidence="10">4.4.1.17</ecNumber>
    </recommendedName>
</protein>
<keyword evidence="7 10" id="KW-0496">Mitochondrion</keyword>
<keyword evidence="13" id="KW-1185">Reference proteome</keyword>
<dbReference type="GO" id="GO:0046872">
    <property type="term" value="F:metal ion binding"/>
    <property type="evidence" value="ECO:0007669"/>
    <property type="project" value="UniProtKB-KW"/>
</dbReference>
<dbReference type="GO" id="GO:0005743">
    <property type="term" value="C:mitochondrial inner membrane"/>
    <property type="evidence" value="ECO:0007669"/>
    <property type="project" value="UniProtKB-SubCell"/>
</dbReference>
<evidence type="ECO:0000256" key="2">
    <source>
        <dbReference type="ARBA" id="ARBA00007255"/>
    </source>
</evidence>
<evidence type="ECO:0000256" key="11">
    <source>
        <dbReference type="SAM" id="MobiDB-lite"/>
    </source>
</evidence>
<evidence type="ECO:0000256" key="8">
    <source>
        <dbReference type="ARBA" id="ARBA00023136"/>
    </source>
</evidence>
<keyword evidence="3 10" id="KW-0349">Heme</keyword>
<dbReference type="GO" id="GO:0004408">
    <property type="term" value="F:holocytochrome-c synthase activity"/>
    <property type="evidence" value="ECO:0007669"/>
    <property type="project" value="UniProtKB-EC"/>
</dbReference>
<evidence type="ECO:0000256" key="1">
    <source>
        <dbReference type="ARBA" id="ARBA00004273"/>
    </source>
</evidence>
<evidence type="ECO:0000256" key="3">
    <source>
        <dbReference type="ARBA" id="ARBA00022617"/>
    </source>
</evidence>
<reference evidence="12 13" key="1">
    <citation type="submission" date="2016-02" db="EMBL/GenBank/DDBJ databases">
        <title>Complete genome sequence and transcriptome regulation of the pentose utilising yeast Sugiyamaella lignohabitans.</title>
        <authorList>
            <person name="Bellasio M."/>
            <person name="Peymann A."/>
            <person name="Valli M."/>
            <person name="Sipitzky M."/>
            <person name="Graf A."/>
            <person name="Sauer M."/>
            <person name="Marx H."/>
            <person name="Mattanovich D."/>
        </authorList>
    </citation>
    <scope>NUCLEOTIDE SEQUENCE [LARGE SCALE GENOMIC DNA]</scope>
    <source>
        <strain evidence="12 13">CBS 10342</strain>
    </source>
</reference>
<keyword evidence="8 10" id="KW-0472">Membrane</keyword>
<comment type="catalytic activity">
    <reaction evidence="10">
        <text>holo-[cytochrome c] = apo-[cytochrome c] + heme b</text>
        <dbReference type="Rhea" id="RHEA:22648"/>
        <dbReference type="Rhea" id="RHEA-COMP:10725"/>
        <dbReference type="Rhea" id="RHEA-COMP:10726"/>
        <dbReference type="ChEBI" id="CHEBI:29950"/>
        <dbReference type="ChEBI" id="CHEBI:60344"/>
        <dbReference type="ChEBI" id="CHEBI:83739"/>
        <dbReference type="EC" id="4.4.1.17"/>
    </reaction>
</comment>
<dbReference type="PANTHER" id="PTHR12743">
    <property type="entry name" value="CYTOCHROME C1 HEME LYASE"/>
    <property type="match status" value="1"/>
</dbReference>
<comment type="function">
    <text evidence="10">Lyase that catalyzes the covalent linking of the heme group to the cytochrome C apoprotein to produce the mature functional cytochrome.</text>
</comment>
<dbReference type="KEGG" id="slb:AWJ20_3176"/>
<comment type="subcellular location">
    <subcellularLocation>
        <location evidence="1 10">Mitochondrion inner membrane</location>
    </subcellularLocation>
</comment>
<evidence type="ECO:0000313" key="13">
    <source>
        <dbReference type="Proteomes" id="UP000189580"/>
    </source>
</evidence>
<dbReference type="EC" id="4.4.1.17" evidence="10"/>
<evidence type="ECO:0000256" key="6">
    <source>
        <dbReference type="ARBA" id="ARBA00023004"/>
    </source>
</evidence>
<dbReference type="InterPro" id="IPR000511">
    <property type="entry name" value="Holocyt_c/c1_synthase"/>
</dbReference>
<gene>
    <name evidence="12" type="primary">CYC3</name>
    <name evidence="12" type="ORF">AWJ20_3176</name>
</gene>
<proteinExistence type="inferred from homology"/>
<dbReference type="RefSeq" id="XP_018738025.1">
    <property type="nucleotide sequence ID" value="XM_018880180.1"/>
</dbReference>
<evidence type="ECO:0000256" key="5">
    <source>
        <dbReference type="ARBA" id="ARBA00022792"/>
    </source>
</evidence>
<feature type="compositionally biased region" description="Polar residues" evidence="11">
    <location>
        <begin position="114"/>
        <end position="130"/>
    </location>
</feature>
<keyword evidence="9 10" id="KW-0456">Lyase</keyword>
<dbReference type="Proteomes" id="UP000189580">
    <property type="component" value="Chromosome b"/>
</dbReference>
<dbReference type="PROSITE" id="PS00822">
    <property type="entry name" value="CYTO_HEME_LYASE_2"/>
    <property type="match status" value="1"/>
</dbReference>
<evidence type="ECO:0000256" key="4">
    <source>
        <dbReference type="ARBA" id="ARBA00022723"/>
    </source>
</evidence>
<name>A0A167FPT2_9ASCO</name>
<dbReference type="AlphaFoldDB" id="A0A167FPT2"/>
<evidence type="ECO:0000256" key="10">
    <source>
        <dbReference type="RuleBase" id="RU363130"/>
    </source>
</evidence>
<sequence length="328" mass="35761">MGWFWADSSASVQPVAAVPECPVDHGKFTSQFAKPEGGDGAKCPVDHSKFTKKFTEKNAEEAKCPVDHSKFAKVAGGSGSGAPASSSSTSTNSASGGSWWWPFGSIGGVSTGSSDINPLNNMPDLSSQRAPGQKLALPTERTMSSIPKGTANGDGVWEYPSPQQMLNAMIRKGGGEIPEDAVESMVDVHNFLNEEAWEEILKWEEPYTKKSTVSPRLLKFTGRPDDMSPRAQMLQMLGKVFPAKYGTQPPFDRHDWTVLRASSTKDQQQQDWQQVRYVIDYYAGPDTDDGMPTFILDVRPALDSVSSAVDRFDKVTDGILAKAMGWEK</sequence>
<comment type="similarity">
    <text evidence="2 10">Belongs to the cytochrome c-type heme lyase family.</text>
</comment>